<evidence type="ECO:0000313" key="1">
    <source>
        <dbReference type="EMBL" id="GAA1278164.1"/>
    </source>
</evidence>
<dbReference type="Proteomes" id="UP001500282">
    <property type="component" value="Unassembled WGS sequence"/>
</dbReference>
<keyword evidence="2" id="KW-1185">Reference proteome</keyword>
<comment type="caution">
    <text evidence="1">The sequence shown here is derived from an EMBL/GenBank/DDBJ whole genome shotgun (WGS) entry which is preliminary data.</text>
</comment>
<sequence length="44" mass="4609">MLSVRPDAAAPSISRLETDSALLEEALEAGRRAVLAQFAPAARS</sequence>
<protein>
    <submittedName>
        <fullName evidence="1">Uncharacterized protein</fullName>
    </submittedName>
</protein>
<organism evidence="1 2">
    <name type="scientific">Streptomyces javensis</name>
    <dbReference type="NCBI Taxonomy" id="114698"/>
    <lineage>
        <taxon>Bacteria</taxon>
        <taxon>Bacillati</taxon>
        <taxon>Actinomycetota</taxon>
        <taxon>Actinomycetes</taxon>
        <taxon>Kitasatosporales</taxon>
        <taxon>Streptomycetaceae</taxon>
        <taxon>Streptomyces</taxon>
        <taxon>Streptomyces violaceusniger group</taxon>
    </lineage>
</organism>
<evidence type="ECO:0000313" key="2">
    <source>
        <dbReference type="Proteomes" id="UP001500282"/>
    </source>
</evidence>
<name>A0ABP4HPD8_9ACTN</name>
<proteinExistence type="predicted"/>
<gene>
    <name evidence="1" type="ORF">GCM10009579_41860</name>
</gene>
<reference evidence="2" key="1">
    <citation type="journal article" date="2019" name="Int. J. Syst. Evol. Microbiol.">
        <title>The Global Catalogue of Microorganisms (GCM) 10K type strain sequencing project: providing services to taxonomists for standard genome sequencing and annotation.</title>
        <authorList>
            <consortium name="The Broad Institute Genomics Platform"/>
            <consortium name="The Broad Institute Genome Sequencing Center for Infectious Disease"/>
            <person name="Wu L."/>
            <person name="Ma J."/>
        </authorList>
    </citation>
    <scope>NUCLEOTIDE SEQUENCE [LARGE SCALE GENOMIC DNA]</scope>
    <source>
        <strain evidence="2">JCM 11448</strain>
    </source>
</reference>
<accession>A0ABP4HPD8</accession>
<dbReference type="EMBL" id="BAAAIH010000022">
    <property type="protein sequence ID" value="GAA1278164.1"/>
    <property type="molecule type" value="Genomic_DNA"/>
</dbReference>